<keyword evidence="2" id="KW-1185">Reference proteome</keyword>
<evidence type="ECO:0000313" key="2">
    <source>
        <dbReference type="Proteomes" id="UP001165064"/>
    </source>
</evidence>
<dbReference type="Proteomes" id="UP001165064">
    <property type="component" value="Unassembled WGS sequence"/>
</dbReference>
<name>A0ACB5T0K8_AMBMO</name>
<sequence length="636" mass="70532">MTIRHISGKDIHHITSGQVIIDLTTAVKELLENSLDASSSQVTVTFRNYGLDSLEVSDNGSGIQEDDFDQVCLKHATSKLTYFEDVESVSTLGFRGEALSSLCAISDVAITTSNKKLKPKAYQLTYDTLGHLSSKSLISGKVGTSICVSNIFKNLPVRRMELTKNSKKEFQRALTLLQSYAIINTCVRIMVIHIDSRGKKSVVLSSTGSSMLRNNILSVYGPNGMYGLEPINLEVNLKTRFKLKSTEMKIKFTGFISNCSFGQGRSSSDRQLWFVNNRPVGLPKFSKSVTEVYKTFNHLQYPVIIINLEMDPVYADVNVTPDKRTVLINNERLVIESLKEELNALFTNQDTRIPLNEGAPRKRPSIRSNTLKQFSLESFKLGKSTLTEETESADLTNETSDEELSDSVNSDPSDIVSRKTPPKSTLDAPLFVSEDSQDDDIESTVNKKDTSMIGSSFDGEIYKDNTTNTAGSELLQDDPAKTHHIGEREESTGNHNIDTEEESELPNIEVTSDSIKDDSLDADDLQESGDFRLVPPVNSQECSDNSSLDKEQDGSDGDTDELLLRQSQDPDSGEKLYIKSSGDDGITEAKVEVTRQKISIKGNCNCTTHKDVKVKEDVSSIKRKLKSTYNTNNAKW</sequence>
<accession>A0ACB5T0K8</accession>
<protein>
    <submittedName>
        <fullName evidence="1">Unnamed protein product</fullName>
    </submittedName>
</protein>
<gene>
    <name evidence="1" type="ORF">Amon02_000351300</name>
</gene>
<evidence type="ECO:0000313" key="1">
    <source>
        <dbReference type="EMBL" id="GME78586.1"/>
    </source>
</evidence>
<proteinExistence type="predicted"/>
<reference evidence="1" key="1">
    <citation type="submission" date="2023-04" db="EMBL/GenBank/DDBJ databases">
        <title>Ambrosiozyma monospora NBRC 10751.</title>
        <authorList>
            <person name="Ichikawa N."/>
            <person name="Sato H."/>
            <person name="Tonouchi N."/>
        </authorList>
    </citation>
    <scope>NUCLEOTIDE SEQUENCE</scope>
    <source>
        <strain evidence="1">NBRC 10751</strain>
    </source>
</reference>
<dbReference type="EMBL" id="BSXS01002247">
    <property type="protein sequence ID" value="GME78586.1"/>
    <property type="molecule type" value="Genomic_DNA"/>
</dbReference>
<comment type="caution">
    <text evidence="1">The sequence shown here is derived from an EMBL/GenBank/DDBJ whole genome shotgun (WGS) entry which is preliminary data.</text>
</comment>
<organism evidence="1 2">
    <name type="scientific">Ambrosiozyma monospora</name>
    <name type="common">Yeast</name>
    <name type="synonym">Endomycopsis monosporus</name>
    <dbReference type="NCBI Taxonomy" id="43982"/>
    <lineage>
        <taxon>Eukaryota</taxon>
        <taxon>Fungi</taxon>
        <taxon>Dikarya</taxon>
        <taxon>Ascomycota</taxon>
        <taxon>Saccharomycotina</taxon>
        <taxon>Pichiomycetes</taxon>
        <taxon>Pichiales</taxon>
        <taxon>Pichiaceae</taxon>
        <taxon>Ambrosiozyma</taxon>
    </lineage>
</organism>